<comment type="caution">
    <text evidence="4">The sequence shown here is derived from an EMBL/GenBank/DDBJ whole genome shotgun (WGS) entry which is preliminary data.</text>
</comment>
<dbReference type="SMART" id="SM00852">
    <property type="entry name" value="MoCF_biosynth"/>
    <property type="match status" value="1"/>
</dbReference>
<dbReference type="STRING" id="1514971.AUR64_16580"/>
<dbReference type="EMBL" id="LOPU01000029">
    <property type="protein sequence ID" value="KTG09393.1"/>
    <property type="molecule type" value="Genomic_DNA"/>
</dbReference>
<dbReference type="SUPFAM" id="SSF63882">
    <property type="entry name" value="MoeA N-terminal region -like"/>
    <property type="match status" value="1"/>
</dbReference>
<gene>
    <name evidence="4" type="ORF">AUR64_16580</name>
</gene>
<dbReference type="Gene3D" id="3.40.980.10">
    <property type="entry name" value="MoaB/Mog-like domain"/>
    <property type="match status" value="1"/>
</dbReference>
<dbReference type="Pfam" id="PF03453">
    <property type="entry name" value="MoeA_N"/>
    <property type="match status" value="1"/>
</dbReference>
<dbReference type="SUPFAM" id="SSF53218">
    <property type="entry name" value="Molybdenum cofactor biosynthesis proteins"/>
    <property type="match status" value="1"/>
</dbReference>
<evidence type="ECO:0000313" key="4">
    <source>
        <dbReference type="EMBL" id="KTG09393.1"/>
    </source>
</evidence>
<dbReference type="RefSeq" id="WP_058582545.1">
    <property type="nucleotide sequence ID" value="NZ_LOPU01000029.1"/>
</dbReference>
<evidence type="ECO:0000256" key="2">
    <source>
        <dbReference type="ARBA" id="ARBA00023150"/>
    </source>
</evidence>
<sequence>MSHDDLRRAGFKDRTRVADARERLLAAVTPHERTERVALEAADGRALAETVTAARDVPGYDRAAMDGYAVQAKDTFGASGRSPSVLRLAEAKKTESADERDVAPQVNPGEAVRVHTGSELPDGADAVVMVEQTEEIGDEVEVFDALAEGENVGDADEDVADGQSLYDAGHRLRPSDLGLLKSVGVHEAETYERPRIAVIPTGEELVQRDPEPGEVVETNGLTVSKLVERWGGDASYRDVVTDDEEALREAIESNLDHDVVVTTGGSSVGERDLTYEVVDELGEVFVHGVALKPGHPVALGEVDDTAVVMLPGYPVACVINAVQFLRPALKRAGHLPDDPFPTREATLTRKVPSEPGIRTFARVRTEASENGEELEATPTRASGSGILSSVALADGWVVVPEEREGLEAGATVAVENWEWSA</sequence>
<dbReference type="PANTHER" id="PTHR10192:SF19">
    <property type="entry name" value="MOLYBDOPTERIN BIOSYNTHESIS PROTEIN MJ0666-RELATED"/>
    <property type="match status" value="1"/>
</dbReference>
<reference evidence="4 5" key="1">
    <citation type="submission" date="2015-12" db="EMBL/GenBank/DDBJ databases">
        <title>Haloprofundus marisrubri gen. nov., sp. nov., an extremely halophilic archaeon isolated from the Discovery deep brine-seawater interface in the Red Sea.</title>
        <authorList>
            <person name="Zhang G."/>
            <person name="Stingl U."/>
            <person name="Rashid M."/>
        </authorList>
    </citation>
    <scope>NUCLEOTIDE SEQUENCE [LARGE SCALE GENOMIC DNA]</scope>
    <source>
        <strain evidence="4 5">SB9</strain>
    </source>
</reference>
<dbReference type="InterPro" id="IPR038987">
    <property type="entry name" value="MoeA-like"/>
</dbReference>
<dbReference type="CDD" id="cd00887">
    <property type="entry name" value="MoeA"/>
    <property type="match status" value="1"/>
</dbReference>
<dbReference type="InterPro" id="IPR005110">
    <property type="entry name" value="MoeA_linker/N"/>
</dbReference>
<dbReference type="Proteomes" id="UP000054387">
    <property type="component" value="Unassembled WGS sequence"/>
</dbReference>
<comment type="pathway">
    <text evidence="1">Cofactor biosynthesis; molybdopterin biosynthesis.</text>
</comment>
<dbReference type="PANTHER" id="PTHR10192">
    <property type="entry name" value="MOLYBDOPTERIN BIOSYNTHESIS PROTEIN"/>
    <property type="match status" value="1"/>
</dbReference>
<dbReference type="GO" id="GO:0061599">
    <property type="term" value="F:molybdopterin molybdotransferase activity"/>
    <property type="evidence" value="ECO:0007669"/>
    <property type="project" value="TreeGrafter"/>
</dbReference>
<evidence type="ECO:0000256" key="1">
    <source>
        <dbReference type="ARBA" id="ARBA00005046"/>
    </source>
</evidence>
<dbReference type="UniPathway" id="UPA00344"/>
<proteinExistence type="predicted"/>
<evidence type="ECO:0000313" key="5">
    <source>
        <dbReference type="Proteomes" id="UP000054387"/>
    </source>
</evidence>
<dbReference type="Pfam" id="PF03454">
    <property type="entry name" value="MoeA_C"/>
    <property type="match status" value="1"/>
</dbReference>
<protein>
    <submittedName>
        <fullName evidence="4">Molybdenum cofactor biosynthesis protein MoaA</fullName>
    </submittedName>
</protein>
<dbReference type="InterPro" id="IPR036425">
    <property type="entry name" value="MoaB/Mog-like_dom_sf"/>
</dbReference>
<keyword evidence="5" id="KW-1185">Reference proteome</keyword>
<dbReference type="OrthoDB" id="31371at2157"/>
<feature type="domain" description="MoaB/Mog" evidence="3">
    <location>
        <begin position="197"/>
        <end position="331"/>
    </location>
</feature>
<dbReference type="Gene3D" id="3.90.105.10">
    <property type="entry name" value="Molybdopterin biosynthesis moea protein, domain 2"/>
    <property type="match status" value="1"/>
</dbReference>
<accession>A0A0W1R820</accession>
<dbReference type="GO" id="GO:0006777">
    <property type="term" value="P:Mo-molybdopterin cofactor biosynthetic process"/>
    <property type="evidence" value="ECO:0007669"/>
    <property type="project" value="UniProtKB-KW"/>
</dbReference>
<dbReference type="SUPFAM" id="SSF63867">
    <property type="entry name" value="MoeA C-terminal domain-like"/>
    <property type="match status" value="1"/>
</dbReference>
<dbReference type="NCBIfam" id="NF045515">
    <property type="entry name" value="Glp_gephyrin"/>
    <property type="match status" value="1"/>
</dbReference>
<organism evidence="4 5">
    <name type="scientific">Haloprofundus marisrubri</name>
    <dbReference type="NCBI Taxonomy" id="1514971"/>
    <lineage>
        <taxon>Archaea</taxon>
        <taxon>Methanobacteriati</taxon>
        <taxon>Methanobacteriota</taxon>
        <taxon>Stenosarchaea group</taxon>
        <taxon>Halobacteria</taxon>
        <taxon>Halobacteriales</taxon>
        <taxon>Haloferacaceae</taxon>
        <taxon>Haloprofundus</taxon>
    </lineage>
</organism>
<dbReference type="NCBIfam" id="TIGR00177">
    <property type="entry name" value="molyb_syn"/>
    <property type="match status" value="1"/>
</dbReference>
<dbReference type="InterPro" id="IPR001453">
    <property type="entry name" value="MoaB/Mog_dom"/>
</dbReference>
<keyword evidence="2" id="KW-0501">Molybdenum cofactor biosynthesis</keyword>
<name>A0A0W1R820_9EURY</name>
<dbReference type="GO" id="GO:0005737">
    <property type="term" value="C:cytoplasm"/>
    <property type="evidence" value="ECO:0007669"/>
    <property type="project" value="TreeGrafter"/>
</dbReference>
<dbReference type="Pfam" id="PF00994">
    <property type="entry name" value="MoCF_biosynth"/>
    <property type="match status" value="1"/>
</dbReference>
<dbReference type="InterPro" id="IPR005111">
    <property type="entry name" value="MoeA_C_domain_IV"/>
</dbReference>
<dbReference type="InterPro" id="IPR036688">
    <property type="entry name" value="MoeA_C_domain_IV_sf"/>
</dbReference>
<dbReference type="AlphaFoldDB" id="A0A0W1R820"/>
<dbReference type="InterPro" id="IPR036135">
    <property type="entry name" value="MoeA_linker/N_sf"/>
</dbReference>
<evidence type="ECO:0000259" key="3">
    <source>
        <dbReference type="SMART" id="SM00852"/>
    </source>
</evidence>
<dbReference type="Gene3D" id="2.170.190.11">
    <property type="entry name" value="Molybdopterin biosynthesis moea protein, domain 3"/>
    <property type="match status" value="1"/>
</dbReference>
<dbReference type="Gene3D" id="2.40.340.10">
    <property type="entry name" value="MoeA, C-terminal, domain IV"/>
    <property type="match status" value="1"/>
</dbReference>